<evidence type="ECO:0000256" key="5">
    <source>
        <dbReference type="ARBA" id="ARBA00022692"/>
    </source>
</evidence>
<feature type="site" description="Reversibly protonated during proton transport" evidence="13">
    <location>
        <position position="58"/>
    </location>
</feature>
<evidence type="ECO:0000256" key="7">
    <source>
        <dbReference type="ARBA" id="ARBA00022989"/>
    </source>
</evidence>
<dbReference type="InterPro" id="IPR038662">
    <property type="entry name" value="ATP_synth_F0_csu_sf"/>
</dbReference>
<dbReference type="CDD" id="cd18121">
    <property type="entry name" value="ATP-synt_Fo_c"/>
    <property type="match status" value="1"/>
</dbReference>
<gene>
    <name evidence="13" type="primary">atpE</name>
    <name evidence="14" type="ORF">KSMBR1_0127</name>
</gene>
<evidence type="ECO:0000256" key="11">
    <source>
        <dbReference type="ARBA" id="ARBA00023310"/>
    </source>
</evidence>
<feature type="transmembrane region" description="Helical" evidence="13">
    <location>
        <begin position="48"/>
        <end position="73"/>
    </location>
</feature>
<proteinExistence type="inferred from homology"/>
<comment type="function">
    <text evidence="13">Key component of the F(0) channel; it plays a direct role in translocation across the membrane. A homomeric c-ring of between 10-14 subunits forms the central stalk rotor element with the F(1) delta and epsilon subunits.</text>
</comment>
<comment type="subcellular location">
    <subcellularLocation>
        <location evidence="13">Cell membrane</location>
        <topology evidence="13">Multi-pass membrane protein</topology>
    </subcellularLocation>
    <subcellularLocation>
        <location evidence="1">Membrane</location>
        <topology evidence="1">Multi-pass membrane protein</topology>
    </subcellularLocation>
</comment>
<keyword evidence="4 13" id="KW-0138">CF(0)</keyword>
<dbReference type="HAMAP" id="MF_01396">
    <property type="entry name" value="ATP_synth_c_bact"/>
    <property type="match status" value="1"/>
</dbReference>
<dbReference type="Gene3D" id="1.20.20.10">
    <property type="entry name" value="F1F0 ATP synthase subunit C"/>
    <property type="match status" value="1"/>
</dbReference>
<evidence type="ECO:0000256" key="9">
    <source>
        <dbReference type="ARBA" id="ARBA00023121"/>
    </source>
</evidence>
<name>A0A2C9CD42_KUEST</name>
<dbReference type="InterPro" id="IPR020537">
    <property type="entry name" value="ATP_synth_F0_csu_DDCD_BS"/>
</dbReference>
<dbReference type="GO" id="GO:0005886">
    <property type="term" value="C:plasma membrane"/>
    <property type="evidence" value="ECO:0007669"/>
    <property type="project" value="UniProtKB-SubCell"/>
</dbReference>
<dbReference type="InterPro" id="IPR035921">
    <property type="entry name" value="F/V-ATP_Csub_sf"/>
</dbReference>
<dbReference type="InterPro" id="IPR000454">
    <property type="entry name" value="ATP_synth_F0_csu"/>
</dbReference>
<dbReference type="Pfam" id="PF00137">
    <property type="entry name" value="ATP-synt_C"/>
    <property type="match status" value="1"/>
</dbReference>
<evidence type="ECO:0000256" key="2">
    <source>
        <dbReference type="ARBA" id="ARBA00006704"/>
    </source>
</evidence>
<comment type="caution">
    <text evidence="13">Lacks conserved residue(s) required for the propagation of feature annotation.</text>
</comment>
<evidence type="ECO:0000256" key="3">
    <source>
        <dbReference type="ARBA" id="ARBA00022448"/>
    </source>
</evidence>
<dbReference type="InterPro" id="IPR002379">
    <property type="entry name" value="ATPase_proteolipid_c-like_dom"/>
</dbReference>
<dbReference type="SUPFAM" id="SSF81333">
    <property type="entry name" value="F1F0 ATP synthase subunit C"/>
    <property type="match status" value="1"/>
</dbReference>
<evidence type="ECO:0000256" key="6">
    <source>
        <dbReference type="ARBA" id="ARBA00022781"/>
    </source>
</evidence>
<dbReference type="GO" id="GO:0033177">
    <property type="term" value="C:proton-transporting two-sector ATPase complex, proton-transporting domain"/>
    <property type="evidence" value="ECO:0007669"/>
    <property type="project" value="InterPro"/>
</dbReference>
<keyword evidence="6 13" id="KW-0375">Hydrogen ion transport</keyword>
<evidence type="ECO:0000313" key="15">
    <source>
        <dbReference type="Proteomes" id="UP000221734"/>
    </source>
</evidence>
<dbReference type="Proteomes" id="UP000221734">
    <property type="component" value="Chromosome Kuenenia_stuttgartiensis_MBR1"/>
</dbReference>
<keyword evidence="9 13" id="KW-0446">Lipid-binding</keyword>
<dbReference type="InterPro" id="IPR005953">
    <property type="entry name" value="ATP_synth_csu_bac/chlpt"/>
</dbReference>
<dbReference type="GO" id="GO:0008289">
    <property type="term" value="F:lipid binding"/>
    <property type="evidence" value="ECO:0007669"/>
    <property type="project" value="UniProtKB-KW"/>
</dbReference>
<keyword evidence="10 13" id="KW-0472">Membrane</keyword>
<organism evidence="14 15">
    <name type="scientific">Kuenenia stuttgartiensis</name>
    <dbReference type="NCBI Taxonomy" id="174633"/>
    <lineage>
        <taxon>Bacteria</taxon>
        <taxon>Pseudomonadati</taxon>
        <taxon>Planctomycetota</taxon>
        <taxon>Candidatus Brocadiia</taxon>
        <taxon>Candidatus Brocadiales</taxon>
        <taxon>Candidatus Brocadiaceae</taxon>
        <taxon>Candidatus Kuenenia</taxon>
    </lineage>
</organism>
<evidence type="ECO:0000256" key="8">
    <source>
        <dbReference type="ARBA" id="ARBA00023065"/>
    </source>
</evidence>
<evidence type="ECO:0000313" key="14">
    <source>
        <dbReference type="EMBL" id="SOH02647.1"/>
    </source>
</evidence>
<comment type="function">
    <text evidence="12 13">F(1)F(0) ATP synthase produces ATP from ADP in the presence of a proton or sodium gradient. F-type ATPases consist of two structural domains, F(1) containing the extramembraneous catalytic core and F(0) containing the membrane proton channel, linked together by a central stalk and a peripheral stalk. During catalysis, ATP synthesis in the catalytic domain of F(1) is coupled via a rotary mechanism of the central stalk subunits to proton translocation.</text>
</comment>
<dbReference type="GO" id="GO:0045259">
    <property type="term" value="C:proton-transporting ATP synthase complex"/>
    <property type="evidence" value="ECO:0007669"/>
    <property type="project" value="UniProtKB-KW"/>
</dbReference>
<keyword evidence="11 13" id="KW-0066">ATP synthesis</keyword>
<reference evidence="15" key="1">
    <citation type="submission" date="2017-10" db="EMBL/GenBank/DDBJ databases">
        <authorList>
            <person name="Frank J."/>
        </authorList>
    </citation>
    <scope>NUCLEOTIDE SEQUENCE [LARGE SCALE GENOMIC DNA]</scope>
</reference>
<accession>A0A2C9CD42</accession>
<dbReference type="KEGG" id="kst:KSMBR1_0127"/>
<dbReference type="PROSITE" id="PS00605">
    <property type="entry name" value="ATPASE_C"/>
    <property type="match status" value="1"/>
</dbReference>
<dbReference type="GO" id="GO:0046933">
    <property type="term" value="F:proton-transporting ATP synthase activity, rotational mechanism"/>
    <property type="evidence" value="ECO:0007669"/>
    <property type="project" value="UniProtKB-UniRule"/>
</dbReference>
<dbReference type="RefSeq" id="WP_099323587.1">
    <property type="nucleotide sequence ID" value="NZ_LT934425.1"/>
</dbReference>
<dbReference type="OrthoDB" id="291624at2"/>
<comment type="similarity">
    <text evidence="2 13">Belongs to the ATPase C chain family.</text>
</comment>
<dbReference type="AlphaFoldDB" id="A0A2C9CD42"/>
<keyword evidence="5 13" id="KW-0812">Transmembrane</keyword>
<keyword evidence="8 13" id="KW-0406">Ion transport</keyword>
<keyword evidence="13" id="KW-1003">Cell membrane</keyword>
<sequence length="108" mass="11437">MDYFVALVIGIPVVAVAAFGCALAQAKVVSSAVESMARQPSVAAKVQLAMIIGIAFIESLAIYSLMISFMLFGKLPKSEEVLKIFRKNTSNEELLSSAAGIVLQLSAK</sequence>
<protein>
    <recommendedName>
        <fullName evidence="13">ATP synthase subunit c</fullName>
    </recommendedName>
    <alternativeName>
        <fullName evidence="13">ATP synthase F(0) sector subunit c</fullName>
    </alternativeName>
    <alternativeName>
        <fullName evidence="13">F-type ATPase subunit c</fullName>
        <shortName evidence="13">F-ATPase subunit c</shortName>
    </alternativeName>
    <alternativeName>
        <fullName evidence="13">Lipid-binding protein</fullName>
    </alternativeName>
</protein>
<evidence type="ECO:0000256" key="10">
    <source>
        <dbReference type="ARBA" id="ARBA00023136"/>
    </source>
</evidence>
<evidence type="ECO:0000256" key="4">
    <source>
        <dbReference type="ARBA" id="ARBA00022547"/>
    </source>
</evidence>
<keyword evidence="3 13" id="KW-0813">Transport</keyword>
<keyword evidence="7 13" id="KW-1133">Transmembrane helix</keyword>
<dbReference type="NCBIfam" id="TIGR01260">
    <property type="entry name" value="ATP_synt_c"/>
    <property type="match status" value="1"/>
</dbReference>
<dbReference type="EMBL" id="LT934425">
    <property type="protein sequence ID" value="SOH02647.1"/>
    <property type="molecule type" value="Genomic_DNA"/>
</dbReference>
<evidence type="ECO:0000256" key="1">
    <source>
        <dbReference type="ARBA" id="ARBA00004141"/>
    </source>
</evidence>
<evidence type="ECO:0000256" key="12">
    <source>
        <dbReference type="ARBA" id="ARBA00025198"/>
    </source>
</evidence>
<evidence type="ECO:0000256" key="13">
    <source>
        <dbReference type="HAMAP-Rule" id="MF_01396"/>
    </source>
</evidence>
<keyword evidence="15" id="KW-1185">Reference proteome</keyword>
<dbReference type="PRINTS" id="PR00124">
    <property type="entry name" value="ATPASEC"/>
</dbReference>